<dbReference type="Proteomes" id="UP000291343">
    <property type="component" value="Unassembled WGS sequence"/>
</dbReference>
<accession>A0A482XEQ3</accession>
<keyword evidence="6 14" id="KW-1133">Transmembrane helix</keyword>
<dbReference type="AlphaFoldDB" id="A0A482XEQ3"/>
<dbReference type="EMBL" id="QKKF02011732">
    <property type="protein sequence ID" value="RZF44040.1"/>
    <property type="molecule type" value="Genomic_DNA"/>
</dbReference>
<evidence type="ECO:0000313" key="15">
    <source>
        <dbReference type="EMBL" id="RZF44040.1"/>
    </source>
</evidence>
<proteinExistence type="inferred from homology"/>
<keyword evidence="5 12" id="KW-0812">Transmembrane</keyword>
<name>A0A482XEQ3_LAOST</name>
<protein>
    <submittedName>
        <fullName evidence="15">Uncharacterized protein</fullName>
    </submittedName>
</protein>
<keyword evidence="9 14" id="KW-0472">Membrane</keyword>
<dbReference type="Pfam" id="PF00858">
    <property type="entry name" value="ASC"/>
    <property type="match status" value="1"/>
</dbReference>
<comment type="subcellular location">
    <subcellularLocation>
        <location evidence="1">Membrane</location>
        <topology evidence="1">Multi-pass membrane protein</topology>
    </subcellularLocation>
</comment>
<keyword evidence="10 12" id="KW-0739">Sodium transport</keyword>
<reference evidence="15 16" key="1">
    <citation type="journal article" date="2017" name="Gigascience">
        <title>Genome sequence of the small brown planthopper, Laodelphax striatellus.</title>
        <authorList>
            <person name="Zhu J."/>
            <person name="Jiang F."/>
            <person name="Wang X."/>
            <person name="Yang P."/>
            <person name="Bao Y."/>
            <person name="Zhao W."/>
            <person name="Wang W."/>
            <person name="Lu H."/>
            <person name="Wang Q."/>
            <person name="Cui N."/>
            <person name="Li J."/>
            <person name="Chen X."/>
            <person name="Luo L."/>
            <person name="Yu J."/>
            <person name="Kang L."/>
            <person name="Cui F."/>
        </authorList>
    </citation>
    <scope>NUCLEOTIDE SEQUENCE [LARGE SCALE GENOMIC DNA]</scope>
    <source>
        <strain evidence="15">Lst14</strain>
    </source>
</reference>
<feature type="region of interest" description="Disordered" evidence="13">
    <location>
        <begin position="1"/>
        <end position="27"/>
    </location>
</feature>
<keyword evidence="3 12" id="KW-0813">Transport</keyword>
<comment type="similarity">
    <text evidence="2 12">Belongs to the amiloride-sensitive sodium channel (TC 1.A.6) family.</text>
</comment>
<evidence type="ECO:0000256" key="14">
    <source>
        <dbReference type="SAM" id="Phobius"/>
    </source>
</evidence>
<keyword evidence="8 12" id="KW-0406">Ion transport</keyword>
<keyword evidence="11 12" id="KW-0407">Ion channel</keyword>
<evidence type="ECO:0000256" key="11">
    <source>
        <dbReference type="ARBA" id="ARBA00023303"/>
    </source>
</evidence>
<comment type="caution">
    <text evidence="15">The sequence shown here is derived from an EMBL/GenBank/DDBJ whole genome shotgun (WGS) entry which is preliminary data.</text>
</comment>
<evidence type="ECO:0000256" key="6">
    <source>
        <dbReference type="ARBA" id="ARBA00022989"/>
    </source>
</evidence>
<evidence type="ECO:0000313" key="16">
    <source>
        <dbReference type="Proteomes" id="UP000291343"/>
    </source>
</evidence>
<dbReference type="InterPro" id="IPR001873">
    <property type="entry name" value="ENaC"/>
</dbReference>
<evidence type="ECO:0000256" key="3">
    <source>
        <dbReference type="ARBA" id="ARBA00022448"/>
    </source>
</evidence>
<evidence type="ECO:0000256" key="1">
    <source>
        <dbReference type="ARBA" id="ARBA00004141"/>
    </source>
</evidence>
<feature type="transmembrane region" description="Helical" evidence="14">
    <location>
        <begin position="374"/>
        <end position="395"/>
    </location>
</feature>
<evidence type="ECO:0000256" key="9">
    <source>
        <dbReference type="ARBA" id="ARBA00023136"/>
    </source>
</evidence>
<evidence type="ECO:0000256" key="4">
    <source>
        <dbReference type="ARBA" id="ARBA00022461"/>
    </source>
</evidence>
<evidence type="ECO:0000256" key="8">
    <source>
        <dbReference type="ARBA" id="ARBA00023065"/>
    </source>
</evidence>
<sequence>MMDVADQDGVEKAKGSRSWGKVSRTTSRTNINPHLNAFLQNTSLHGVKYIGNGNIHWKERLFWWSVLIACSISLVTVSRMKWFQWRQAPITIERANAPHHISTLPIPAITYCGVSIFDRTVLTHQYIRNETEMHFVRQLEKLRWLLQFRELLESYMKIYPDTVDSVYKLVDIVNDGPFNHFFKINNTQNSIGTKFKIATSRFKDIMSGFGSPFAYKIFGIHHKTALETYCSQTFTSKGFCTSCNIFPPPKLYKNTTVHHSMYHPIIYPEWMLNRQSLINTYEYTNDTIHGFPLLNVVDYEVSHKGGTSKLYNVTRRYQYPIKVGDFERWDSMDVAGDVKENINIELRIVFRDDFFYPRIRTYAYNKFDIIETAIFYLDIFLGISMLTIVEIFYYLGLYVVDCFKR</sequence>
<evidence type="ECO:0000256" key="2">
    <source>
        <dbReference type="ARBA" id="ARBA00007193"/>
    </source>
</evidence>
<keyword evidence="7" id="KW-0915">Sodium</keyword>
<dbReference type="GO" id="GO:0005272">
    <property type="term" value="F:sodium channel activity"/>
    <property type="evidence" value="ECO:0007669"/>
    <property type="project" value="UniProtKB-KW"/>
</dbReference>
<organism evidence="15 16">
    <name type="scientific">Laodelphax striatellus</name>
    <name type="common">Small brown planthopper</name>
    <name type="synonym">Delphax striatella</name>
    <dbReference type="NCBI Taxonomy" id="195883"/>
    <lineage>
        <taxon>Eukaryota</taxon>
        <taxon>Metazoa</taxon>
        <taxon>Ecdysozoa</taxon>
        <taxon>Arthropoda</taxon>
        <taxon>Hexapoda</taxon>
        <taxon>Insecta</taxon>
        <taxon>Pterygota</taxon>
        <taxon>Neoptera</taxon>
        <taxon>Paraneoptera</taxon>
        <taxon>Hemiptera</taxon>
        <taxon>Auchenorrhyncha</taxon>
        <taxon>Fulgoroidea</taxon>
        <taxon>Delphacidae</taxon>
        <taxon>Criomorphinae</taxon>
        <taxon>Laodelphax</taxon>
    </lineage>
</organism>
<evidence type="ECO:0000256" key="7">
    <source>
        <dbReference type="ARBA" id="ARBA00023053"/>
    </source>
</evidence>
<evidence type="ECO:0000256" key="5">
    <source>
        <dbReference type="ARBA" id="ARBA00022692"/>
    </source>
</evidence>
<keyword evidence="16" id="KW-1185">Reference proteome</keyword>
<keyword evidence="4 12" id="KW-0894">Sodium channel</keyword>
<evidence type="ECO:0000256" key="13">
    <source>
        <dbReference type="SAM" id="MobiDB-lite"/>
    </source>
</evidence>
<dbReference type="OrthoDB" id="6628705at2759"/>
<dbReference type="GO" id="GO:0016020">
    <property type="term" value="C:membrane"/>
    <property type="evidence" value="ECO:0007669"/>
    <property type="project" value="UniProtKB-SubCell"/>
</dbReference>
<evidence type="ECO:0000256" key="10">
    <source>
        <dbReference type="ARBA" id="ARBA00023201"/>
    </source>
</evidence>
<evidence type="ECO:0000256" key="12">
    <source>
        <dbReference type="RuleBase" id="RU000679"/>
    </source>
</evidence>
<feature type="transmembrane region" description="Helical" evidence="14">
    <location>
        <begin position="61"/>
        <end position="77"/>
    </location>
</feature>
<gene>
    <name evidence="15" type="ORF">LSTR_LSTR015591</name>
</gene>
<dbReference type="InParanoid" id="A0A482XEQ3"/>